<evidence type="ECO:0000313" key="4">
    <source>
        <dbReference type="EMBL" id="TLF82393.1"/>
    </source>
</evidence>
<accession>A0A5R8NZX7</accession>
<evidence type="ECO:0000313" key="5">
    <source>
        <dbReference type="Proteomes" id="UP000306378"/>
    </source>
</evidence>
<proteinExistence type="predicted"/>
<feature type="chain" id="PRO_5024460323" description="Secreted protein" evidence="1">
    <location>
        <begin position="35"/>
        <end position="416"/>
    </location>
</feature>
<dbReference type="Pfam" id="PF24088">
    <property type="entry name" value="DUF7373"/>
    <property type="match status" value="1"/>
</dbReference>
<feature type="signal peptide" evidence="1">
    <location>
        <begin position="1"/>
        <end position="34"/>
    </location>
</feature>
<comment type="caution">
    <text evidence="4">The sequence shown here is derived from an EMBL/GenBank/DDBJ whole genome shotgun (WGS) entry which is preliminary data.</text>
</comment>
<gene>
    <name evidence="4" type="ORF">FEK34_01195</name>
</gene>
<keyword evidence="1" id="KW-0732">Signal</keyword>
<feature type="domain" description="DUF7373" evidence="3">
    <location>
        <begin position="282"/>
        <end position="414"/>
    </location>
</feature>
<dbReference type="AlphaFoldDB" id="A0A5R8NZX7"/>
<dbReference type="Pfam" id="PF24092">
    <property type="entry name" value="DUF7373_C"/>
    <property type="match status" value="1"/>
</dbReference>
<dbReference type="PROSITE" id="PS51257">
    <property type="entry name" value="PROKAR_LIPOPROTEIN"/>
    <property type="match status" value="1"/>
</dbReference>
<evidence type="ECO:0000259" key="3">
    <source>
        <dbReference type="Pfam" id="PF24092"/>
    </source>
</evidence>
<evidence type="ECO:0000259" key="2">
    <source>
        <dbReference type="Pfam" id="PF24088"/>
    </source>
</evidence>
<dbReference type="EMBL" id="VBUT01000001">
    <property type="protein sequence ID" value="TLF82393.1"/>
    <property type="molecule type" value="Genomic_DNA"/>
</dbReference>
<organism evidence="4 5">
    <name type="scientific">Nocardia cyriacigeorgica</name>
    <dbReference type="NCBI Taxonomy" id="135487"/>
    <lineage>
        <taxon>Bacteria</taxon>
        <taxon>Bacillati</taxon>
        <taxon>Actinomycetota</taxon>
        <taxon>Actinomycetes</taxon>
        <taxon>Mycobacteriales</taxon>
        <taxon>Nocardiaceae</taxon>
        <taxon>Nocardia</taxon>
    </lineage>
</organism>
<evidence type="ECO:0008006" key="6">
    <source>
        <dbReference type="Google" id="ProtNLM"/>
    </source>
</evidence>
<dbReference type="InterPro" id="IPR055797">
    <property type="entry name" value="DUF7373"/>
</dbReference>
<dbReference type="Proteomes" id="UP000306378">
    <property type="component" value="Unassembled WGS sequence"/>
</dbReference>
<dbReference type="InterPro" id="IPR056463">
    <property type="entry name" value="DUF7373_C"/>
</dbReference>
<reference evidence="4 5" key="1">
    <citation type="submission" date="2019-05" db="EMBL/GenBank/DDBJ databases">
        <title>Genomes sequences of two Nocardia cyriacigeorgica environmental isolates, type strains Nocardia asteroides ATCC 19247 and Nocardia cyriacigeorgica DSM 44484.</title>
        <authorList>
            <person name="Vautrin F."/>
            <person name="Bergeron E."/>
            <person name="Dubost A."/>
            <person name="Abrouk D."/>
            <person name="Rodriguez Nava V."/>
            <person name="Pujic P."/>
        </authorList>
    </citation>
    <scope>NUCLEOTIDE SEQUENCE [LARGE SCALE GENOMIC DNA]</scope>
    <source>
        <strain evidence="4 5">EML 446</strain>
    </source>
</reference>
<sequence length="416" mass="44881">MFTQKFGNIAGRRLFCTSAAVLTLAMTVTGCGSAVNGRPVPGMTPVQLDQLDYGDFVKVPSDYEPKSPPTPADVFNIEARRMLDYLISPFQIDPVLQHLEHTKLLGQRGSIFSDSVTGILPAAFEPIAKRNSFFTGVSTQRSNLSLRIRESLSIAIMRFGSDALAKSAANEFDTALGHMVPERKKLSIPGHDKVVASARDDSKGWAFAVHGPYVVVSSAVSSAGKPNALPDRFAKLFDLQMKALESLDPTPPNNILDLPQNPEGILRLPVKPSMLATDSFSASSDYVGVYGTAGFSHFATDAKELGSAVTDAGVDLIAHVDGTLFRTRDLEAAFKLQTALAALGKDDEEIQPPPGIADARCVKRDEPHPVFNSEFECILVHGRFVAVLRSGGMGTRLDPVLYRRTAAQLSILAQVR</sequence>
<feature type="domain" description="DUF7373" evidence="2">
    <location>
        <begin position="67"/>
        <end position="259"/>
    </location>
</feature>
<evidence type="ECO:0000256" key="1">
    <source>
        <dbReference type="SAM" id="SignalP"/>
    </source>
</evidence>
<dbReference type="RefSeq" id="WP_138446022.1">
    <property type="nucleotide sequence ID" value="NZ_VBUT01000001.1"/>
</dbReference>
<protein>
    <recommendedName>
        <fullName evidence="6">Secreted protein</fullName>
    </recommendedName>
</protein>
<name>A0A5R8NZX7_9NOCA</name>